<evidence type="ECO:0000256" key="1">
    <source>
        <dbReference type="SAM" id="Phobius"/>
    </source>
</evidence>
<dbReference type="Proteomes" id="UP000636394">
    <property type="component" value="Unassembled WGS sequence"/>
</dbReference>
<dbReference type="RefSeq" id="WP_166338575.1">
    <property type="nucleotide sequence ID" value="NZ_WPCR01000002.1"/>
</dbReference>
<reference evidence="3 4" key="1">
    <citation type="submission" date="2019-11" db="EMBL/GenBank/DDBJ databases">
        <title>Eggerthellaceae novel genus isolated from the rectal contents of marmort.</title>
        <authorList>
            <person name="Zhang G."/>
        </authorList>
    </citation>
    <scope>NUCLEOTIDE SEQUENCE [LARGE SCALE GENOMIC DNA]</scope>
    <source>
        <strain evidence="4">zg-886</strain>
    </source>
</reference>
<keyword evidence="1" id="KW-1133">Transmembrane helix</keyword>
<keyword evidence="1" id="KW-0812">Transmembrane</keyword>
<keyword evidence="1" id="KW-0472">Membrane</keyword>
<protein>
    <submittedName>
        <fullName evidence="3">Phosphatase PAP2 family protein</fullName>
    </submittedName>
</protein>
<feature type="transmembrane region" description="Helical" evidence="1">
    <location>
        <begin position="196"/>
        <end position="217"/>
    </location>
</feature>
<feature type="domain" description="Phosphatidic acid phosphatase type 2/haloperoxidase" evidence="2">
    <location>
        <begin position="135"/>
        <end position="211"/>
    </location>
</feature>
<evidence type="ECO:0000259" key="2">
    <source>
        <dbReference type="Pfam" id="PF01569"/>
    </source>
</evidence>
<accession>A0ABX0IL59</accession>
<dbReference type="Pfam" id="PF01569">
    <property type="entry name" value="PAP2"/>
    <property type="match status" value="1"/>
</dbReference>
<feature type="transmembrane region" description="Helical" evidence="1">
    <location>
        <begin position="101"/>
        <end position="118"/>
    </location>
</feature>
<sequence length="228" mass="24779">MIHATPGRRELFAALALLAAFAIWTGLVQCVDVRPVGQNGTNVGFSTFNVWFHELTGVHMKIYAVTDWLGLVPIAVCLCFGALGTVQLARRKSLLRVDADLLLLGAYYILVVFGYLVFEMVPINYRPVPIDGMMEASYPSSTTLLVLSVMPTLKYQVDRRVKSPALRGTAAVFVAVFSALMVLGRLVAGVHWATDIVGAALLAAGLFMAYRSAVAFADRRRAKPDTEG</sequence>
<dbReference type="InterPro" id="IPR036938">
    <property type="entry name" value="PAP2/HPO_sf"/>
</dbReference>
<feature type="transmembrane region" description="Helical" evidence="1">
    <location>
        <begin position="138"/>
        <end position="157"/>
    </location>
</feature>
<dbReference type="Gene3D" id="1.20.144.10">
    <property type="entry name" value="Phosphatidic acid phosphatase type 2/haloperoxidase"/>
    <property type="match status" value="1"/>
</dbReference>
<organism evidence="3 4">
    <name type="scientific">Xiamenia xianingshaonis</name>
    <dbReference type="NCBI Taxonomy" id="2682776"/>
    <lineage>
        <taxon>Bacteria</taxon>
        <taxon>Bacillati</taxon>
        <taxon>Actinomycetota</taxon>
        <taxon>Coriobacteriia</taxon>
        <taxon>Eggerthellales</taxon>
        <taxon>Eggerthellaceae</taxon>
        <taxon>Xiamenia</taxon>
    </lineage>
</organism>
<dbReference type="EMBL" id="WPCR01000002">
    <property type="protein sequence ID" value="NHM13616.1"/>
    <property type="molecule type" value="Genomic_DNA"/>
</dbReference>
<evidence type="ECO:0000313" key="3">
    <source>
        <dbReference type="EMBL" id="NHM13616.1"/>
    </source>
</evidence>
<dbReference type="InterPro" id="IPR000326">
    <property type="entry name" value="PAP2/HPO"/>
</dbReference>
<dbReference type="SUPFAM" id="SSF48317">
    <property type="entry name" value="Acid phosphatase/Vanadium-dependent haloperoxidase"/>
    <property type="match status" value="1"/>
</dbReference>
<proteinExistence type="predicted"/>
<name>A0ABX0IL59_9ACTN</name>
<comment type="caution">
    <text evidence="3">The sequence shown here is derived from an EMBL/GenBank/DDBJ whole genome shotgun (WGS) entry which is preliminary data.</text>
</comment>
<feature type="transmembrane region" description="Helical" evidence="1">
    <location>
        <begin position="68"/>
        <end position="89"/>
    </location>
</feature>
<gene>
    <name evidence="3" type="ORF">GMI68_02315</name>
</gene>
<feature type="transmembrane region" description="Helical" evidence="1">
    <location>
        <begin position="169"/>
        <end position="190"/>
    </location>
</feature>
<evidence type="ECO:0000313" key="4">
    <source>
        <dbReference type="Proteomes" id="UP000636394"/>
    </source>
</evidence>
<keyword evidence="4" id="KW-1185">Reference proteome</keyword>